<sequence>MRMRKSSVLLLIAFFLVVFFATDSAVNHLLKVRAEAHNAILAADKEHPPVAPPPYVARVRITYHSGRGGMANAVLLESRQGLLLANAHITEDARLFEVAIAGYSFLAETREEWIDHVHDLSLLRIYDGPRGALPDHAPLADGKSILGNAIALAGYLPTGSRRGEFAPYAVFGVVEKERAAWGSKGFFMRIDVPIERQLIRFAHRHDIVIPTAKQRLLNDEFSVVWINCDGDNFHLQGGMSGSPILHRDTVAGILSGANECHGSIIPARAIKSFVEKVLARSAP</sequence>
<evidence type="ECO:0008006" key="3">
    <source>
        <dbReference type="Google" id="ProtNLM"/>
    </source>
</evidence>
<protein>
    <recommendedName>
        <fullName evidence="3">Peptidase S1 domain-containing protein</fullName>
    </recommendedName>
</protein>
<proteinExistence type="predicted"/>
<dbReference type="Proteomes" id="UP000177996">
    <property type="component" value="Unassembled WGS sequence"/>
</dbReference>
<organism evidence="1 2">
    <name type="scientific">Candidatus Lloydbacteria bacterium RIFCSPHIGHO2_02_FULL_50_13</name>
    <dbReference type="NCBI Taxonomy" id="1798661"/>
    <lineage>
        <taxon>Bacteria</taxon>
        <taxon>Candidatus Lloydiibacteriota</taxon>
    </lineage>
</organism>
<evidence type="ECO:0000313" key="1">
    <source>
        <dbReference type="EMBL" id="OGZ07424.1"/>
    </source>
</evidence>
<gene>
    <name evidence="1" type="ORF">A3D65_06310</name>
</gene>
<reference evidence="1 2" key="1">
    <citation type="journal article" date="2016" name="Nat. Commun.">
        <title>Thousands of microbial genomes shed light on interconnected biogeochemical processes in an aquifer system.</title>
        <authorList>
            <person name="Anantharaman K."/>
            <person name="Brown C.T."/>
            <person name="Hug L.A."/>
            <person name="Sharon I."/>
            <person name="Castelle C.J."/>
            <person name="Probst A.J."/>
            <person name="Thomas B.C."/>
            <person name="Singh A."/>
            <person name="Wilkins M.J."/>
            <person name="Karaoz U."/>
            <person name="Brodie E.L."/>
            <person name="Williams K.H."/>
            <person name="Hubbard S.S."/>
            <person name="Banfield J.F."/>
        </authorList>
    </citation>
    <scope>NUCLEOTIDE SEQUENCE [LARGE SCALE GENOMIC DNA]</scope>
</reference>
<dbReference type="AlphaFoldDB" id="A0A1G2D1C5"/>
<name>A0A1G2D1C5_9BACT</name>
<dbReference type="InterPro" id="IPR009003">
    <property type="entry name" value="Peptidase_S1_PA"/>
</dbReference>
<accession>A0A1G2D1C5</accession>
<comment type="caution">
    <text evidence="1">The sequence shown here is derived from an EMBL/GenBank/DDBJ whole genome shotgun (WGS) entry which is preliminary data.</text>
</comment>
<dbReference type="EMBL" id="MHLL01000059">
    <property type="protein sequence ID" value="OGZ07424.1"/>
    <property type="molecule type" value="Genomic_DNA"/>
</dbReference>
<evidence type="ECO:0000313" key="2">
    <source>
        <dbReference type="Proteomes" id="UP000177996"/>
    </source>
</evidence>
<dbReference type="SUPFAM" id="SSF50494">
    <property type="entry name" value="Trypsin-like serine proteases"/>
    <property type="match status" value="1"/>
</dbReference>